<dbReference type="HOGENOM" id="CLU_000288_7_26_1"/>
<dbReference type="SMART" id="SM00219">
    <property type="entry name" value="TyrKc"/>
    <property type="match status" value="1"/>
</dbReference>
<dbReference type="PANTHER" id="PTHR24416">
    <property type="entry name" value="TYROSINE-PROTEIN KINASE RECEPTOR"/>
    <property type="match status" value="1"/>
</dbReference>
<dbReference type="SUPFAM" id="SSF56112">
    <property type="entry name" value="Protein kinase-like (PK-like)"/>
    <property type="match status" value="1"/>
</dbReference>
<organism evidence="2 3">
    <name type="scientific">Nematostella vectensis</name>
    <name type="common">Starlet sea anemone</name>
    <dbReference type="NCBI Taxonomy" id="45351"/>
    <lineage>
        <taxon>Eukaryota</taxon>
        <taxon>Metazoa</taxon>
        <taxon>Cnidaria</taxon>
        <taxon>Anthozoa</taxon>
        <taxon>Hexacorallia</taxon>
        <taxon>Actiniaria</taxon>
        <taxon>Edwardsiidae</taxon>
        <taxon>Nematostella</taxon>
    </lineage>
</organism>
<evidence type="ECO:0000313" key="3">
    <source>
        <dbReference type="Proteomes" id="UP000001593"/>
    </source>
</evidence>
<dbReference type="Proteomes" id="UP000001593">
    <property type="component" value="Unassembled WGS sequence"/>
</dbReference>
<dbReference type="eggNOG" id="KOG0200">
    <property type="taxonomic scope" value="Eukaryota"/>
</dbReference>
<accession>A7RG42</accession>
<dbReference type="PRINTS" id="PR00109">
    <property type="entry name" value="TYRKINASE"/>
</dbReference>
<feature type="non-terminal residue" evidence="2">
    <location>
        <position position="1"/>
    </location>
</feature>
<dbReference type="GO" id="GO:0005524">
    <property type="term" value="F:ATP binding"/>
    <property type="evidence" value="ECO:0007669"/>
    <property type="project" value="InterPro"/>
</dbReference>
<dbReference type="InterPro" id="IPR011009">
    <property type="entry name" value="Kinase-like_dom_sf"/>
</dbReference>
<dbReference type="Gene3D" id="1.10.510.10">
    <property type="entry name" value="Transferase(Phosphotransferase) domain 1"/>
    <property type="match status" value="1"/>
</dbReference>
<reference evidence="2 3" key="1">
    <citation type="journal article" date="2007" name="Science">
        <title>Sea anemone genome reveals ancestral eumetazoan gene repertoire and genomic organization.</title>
        <authorList>
            <person name="Putnam N.H."/>
            <person name="Srivastava M."/>
            <person name="Hellsten U."/>
            <person name="Dirks B."/>
            <person name="Chapman J."/>
            <person name="Salamov A."/>
            <person name="Terry A."/>
            <person name="Shapiro H."/>
            <person name="Lindquist E."/>
            <person name="Kapitonov V.V."/>
            <person name="Jurka J."/>
            <person name="Genikhovich G."/>
            <person name="Grigoriev I.V."/>
            <person name="Lucas S.M."/>
            <person name="Steele R.E."/>
            <person name="Finnerty J.R."/>
            <person name="Technau U."/>
            <person name="Martindale M.Q."/>
            <person name="Rokhsar D.S."/>
        </authorList>
    </citation>
    <scope>NUCLEOTIDE SEQUENCE [LARGE SCALE GENOMIC DNA]</scope>
    <source>
        <strain evidence="3">CH2 X CH6</strain>
    </source>
</reference>
<evidence type="ECO:0000313" key="2">
    <source>
        <dbReference type="EMBL" id="EDO49467.1"/>
    </source>
</evidence>
<dbReference type="InterPro" id="IPR050122">
    <property type="entry name" value="RTK"/>
</dbReference>
<dbReference type="PANTHER" id="PTHR24416:SF617">
    <property type="entry name" value="RET ONCOGENE, ISOFORM A"/>
    <property type="match status" value="1"/>
</dbReference>
<dbReference type="InterPro" id="IPR020635">
    <property type="entry name" value="Tyr_kinase_cat_dom"/>
</dbReference>
<dbReference type="InParanoid" id="A7RG42"/>
<dbReference type="OMA" id="CCEMAYK"/>
<dbReference type="GO" id="GO:0004713">
    <property type="term" value="F:protein tyrosine kinase activity"/>
    <property type="evidence" value="ECO:0007669"/>
    <property type="project" value="InterPro"/>
</dbReference>
<protein>
    <recommendedName>
        <fullName evidence="1">Protein kinase domain-containing protein</fullName>
    </recommendedName>
</protein>
<dbReference type="KEGG" id="nve:5521637"/>
<proteinExistence type="predicted"/>
<keyword evidence="3" id="KW-1185">Reference proteome</keyword>
<dbReference type="FunFam" id="1.10.510.10:FF:002431">
    <property type="match status" value="1"/>
</dbReference>
<gene>
    <name evidence="2" type="ORF">NEMVEDRAFT_v1g65476</name>
</gene>
<name>A7RG42_NEMVE</name>
<evidence type="ECO:0000259" key="1">
    <source>
        <dbReference type="PROSITE" id="PS50011"/>
    </source>
</evidence>
<sequence length="98" mass="11402">GVLPVRWMAIESLEDYTYTTKSDVWSYGVLLWEMESGGLMPYAGMSGVEILERLKQGYRLEKPSCCSQELYAIMYECWNPEPKNRPSFSDIVHRLEEI</sequence>
<dbReference type="EMBL" id="DS469509">
    <property type="protein sequence ID" value="EDO49467.1"/>
    <property type="molecule type" value="Genomic_DNA"/>
</dbReference>
<dbReference type="InterPro" id="IPR000719">
    <property type="entry name" value="Prot_kinase_dom"/>
</dbReference>
<dbReference type="PhylomeDB" id="A7RG42"/>
<dbReference type="AlphaFoldDB" id="A7RG42"/>
<feature type="non-terminal residue" evidence="2">
    <location>
        <position position="98"/>
    </location>
</feature>
<dbReference type="InterPro" id="IPR001245">
    <property type="entry name" value="Ser-Thr/Tyr_kinase_cat_dom"/>
</dbReference>
<dbReference type="PROSITE" id="PS50011">
    <property type="entry name" value="PROTEIN_KINASE_DOM"/>
    <property type="match status" value="1"/>
</dbReference>
<feature type="domain" description="Protein kinase" evidence="1">
    <location>
        <begin position="1"/>
        <end position="98"/>
    </location>
</feature>
<dbReference type="Pfam" id="PF07714">
    <property type="entry name" value="PK_Tyr_Ser-Thr"/>
    <property type="match status" value="1"/>
</dbReference>